<comment type="catalytic activity">
    <reaction evidence="1 12">
        <text>a long-chain primary fatty alcohol + O2 = a long-chain fatty aldehyde + H2O2</text>
        <dbReference type="Rhea" id="RHEA:22756"/>
        <dbReference type="ChEBI" id="CHEBI:15379"/>
        <dbReference type="ChEBI" id="CHEBI:16240"/>
        <dbReference type="ChEBI" id="CHEBI:17176"/>
        <dbReference type="ChEBI" id="CHEBI:77396"/>
        <dbReference type="EC" id="1.1.3.20"/>
    </reaction>
</comment>
<feature type="domain" description="Glucose-methanol-choline oxidoreductase C-terminal" evidence="16">
    <location>
        <begin position="589"/>
        <end position="730"/>
    </location>
</feature>
<dbReference type="InterPro" id="IPR036188">
    <property type="entry name" value="FAD/NAD-bd_sf"/>
</dbReference>
<reference evidence="17 18" key="1">
    <citation type="journal article" date="2018" name="Front. Microbiol.">
        <title>Genomic and genetic insights into a cosmopolitan fungus, Paecilomyces variotii (Eurotiales).</title>
        <authorList>
            <person name="Urquhart A.S."/>
            <person name="Mondo S.J."/>
            <person name="Makela M.R."/>
            <person name="Hane J.K."/>
            <person name="Wiebenga A."/>
            <person name="He G."/>
            <person name="Mihaltcheva S."/>
            <person name="Pangilinan J."/>
            <person name="Lipzen A."/>
            <person name="Barry K."/>
            <person name="de Vries R.P."/>
            <person name="Grigoriev I.V."/>
            <person name="Idnurm A."/>
        </authorList>
    </citation>
    <scope>NUCLEOTIDE SEQUENCE [LARGE SCALE GENOMIC DNA]</scope>
    <source>
        <strain evidence="17 18">CBS 101075</strain>
    </source>
</reference>
<keyword evidence="11" id="KW-0472">Membrane</keyword>
<dbReference type="InterPro" id="IPR007867">
    <property type="entry name" value="GMC_OxRtase_C"/>
</dbReference>
<evidence type="ECO:0000256" key="7">
    <source>
        <dbReference type="ARBA" id="ARBA00022692"/>
    </source>
</evidence>
<dbReference type="VEuPathDB" id="FungiDB:C8Q69DRAFT_92564"/>
<dbReference type="GO" id="GO:0050660">
    <property type="term" value="F:flavin adenine dinucleotide binding"/>
    <property type="evidence" value="ECO:0007669"/>
    <property type="project" value="InterPro"/>
</dbReference>
<keyword evidence="10 12" id="KW-0560">Oxidoreductase</keyword>
<dbReference type="AlphaFoldDB" id="A0A443HKB3"/>
<evidence type="ECO:0000256" key="13">
    <source>
        <dbReference type="PIRSR" id="PIRSR028937-1"/>
    </source>
</evidence>
<dbReference type="SUPFAM" id="SSF51905">
    <property type="entry name" value="FAD/NAD(P)-binding domain"/>
    <property type="match status" value="1"/>
</dbReference>
<dbReference type="InterPro" id="IPR012400">
    <property type="entry name" value="Long_Oxdase"/>
</dbReference>
<sequence>MAAETASIHVPLDVPLPALPTEKVFTDGQWKTLLALADTAIPSIRDRATVTHRRQKGVPKEKLESAIATLKSRIGGPNAAELAKQYLEEDASSNPNFRDALHVLFARNIHSQGKKALLTILSALNTRAGSLVLTGSPTPFHLLTNEAREQTFRNWETSMLSPLRFLYRMLTSIFKKTWVASSPTLSPVLGFPRVPVNGKPAESFPYEFLQFPPGDTPQTVETDVVIIGSGCGGGVAAKNLAEAGHRVIVVDKSYHYSTKYFPMGQAEGFTHMLENSGATVSDDGSIAVIAGSTWGGGGTINWSASLQTQGFVRQEWASNGLPFFTSMEFQKSLDRVCDRMGVCSERTPHNRSNTTILDGARKLGYSAKAVPQNTGNQEHYCGHCMLGCASNVKQGPAVSFLVDAANTGATFMEGFRADRVLFTDVDGEKVASGVEGTWTSRDSYLGVNQKDAVKCKVIIKAKRVIVSCGTLNSPLLLQRSGIKNSHIGRHLYLHPVIMAGAVFEEDIRPWEGGILTTLVNQFENLDGHGHGARVEATCMLPATFLPLFPWSNGFDYKMWASKMRQMTSFIVIARERDTGRVFPDPVDGRPRIDYTVSPFDLKHIQEGVIAAAQIAYAAGAKEYHLSYRGMPPFIRSDEPKGPDVPDEGINNPAFQEWISEFRRQTPLNPERSVFASAHQMGTCRMGSSPKKSVVGPDCQVWGTRGLYVIDASVFPSASGVNPMVTNMAIADWASRNVARGISREQGARL</sequence>
<dbReference type="Proteomes" id="UP000283841">
    <property type="component" value="Unassembled WGS sequence"/>
</dbReference>
<comment type="subcellular location">
    <subcellularLocation>
        <location evidence="3">Membrane</location>
    </subcellularLocation>
</comment>
<name>A0A443HKB3_BYSSP</name>
<evidence type="ECO:0000256" key="11">
    <source>
        <dbReference type="ARBA" id="ARBA00023136"/>
    </source>
</evidence>
<keyword evidence="6" id="KW-0285">Flavoprotein</keyword>
<dbReference type="PANTHER" id="PTHR46056">
    <property type="entry name" value="LONG-CHAIN-ALCOHOL OXIDASE"/>
    <property type="match status" value="1"/>
</dbReference>
<protein>
    <recommendedName>
        <fullName evidence="5 12">Long-chain-alcohol oxidase</fullName>
        <ecNumber evidence="5 12">1.1.3.20</ecNumber>
    </recommendedName>
</protein>
<keyword evidence="18" id="KW-1185">Reference proteome</keyword>
<keyword evidence="9" id="KW-1133">Transmembrane helix</keyword>
<dbReference type="STRING" id="264951.A0A443HKB3"/>
<dbReference type="InterPro" id="IPR000172">
    <property type="entry name" value="GMC_OxRdtase_N"/>
</dbReference>
<evidence type="ECO:0000256" key="9">
    <source>
        <dbReference type="ARBA" id="ARBA00022989"/>
    </source>
</evidence>
<dbReference type="PANTHER" id="PTHR46056:SF12">
    <property type="entry name" value="LONG-CHAIN-ALCOHOL OXIDASE"/>
    <property type="match status" value="1"/>
</dbReference>
<evidence type="ECO:0000256" key="4">
    <source>
        <dbReference type="ARBA" id="ARBA00010790"/>
    </source>
</evidence>
<comment type="function">
    <text evidence="2">Long-chain fatty alcohol oxidase involved in the omega-oxidation pathway of lipid degradation.</text>
</comment>
<feature type="domain" description="Glucose-methanol-choline oxidoreductase N-terminal" evidence="14">
    <location>
        <begin position="270"/>
        <end position="496"/>
    </location>
</feature>
<accession>A0A443HKB3</accession>
<dbReference type="Pfam" id="PF00890">
    <property type="entry name" value="FAD_binding_2"/>
    <property type="match status" value="1"/>
</dbReference>
<evidence type="ECO:0000313" key="17">
    <source>
        <dbReference type="EMBL" id="RWQ92281.1"/>
    </source>
</evidence>
<dbReference type="PIRSF" id="PIRSF028937">
    <property type="entry name" value="Lg_Ch_AO"/>
    <property type="match status" value="1"/>
</dbReference>
<dbReference type="GO" id="GO:0016020">
    <property type="term" value="C:membrane"/>
    <property type="evidence" value="ECO:0007669"/>
    <property type="project" value="UniProtKB-SubCell"/>
</dbReference>
<evidence type="ECO:0000256" key="10">
    <source>
        <dbReference type="ARBA" id="ARBA00023002"/>
    </source>
</evidence>
<organism evidence="17 18">
    <name type="scientific">Byssochlamys spectabilis</name>
    <name type="common">Paecilomyces variotii</name>
    <dbReference type="NCBI Taxonomy" id="264951"/>
    <lineage>
        <taxon>Eukaryota</taxon>
        <taxon>Fungi</taxon>
        <taxon>Dikarya</taxon>
        <taxon>Ascomycota</taxon>
        <taxon>Pezizomycotina</taxon>
        <taxon>Eurotiomycetes</taxon>
        <taxon>Eurotiomycetidae</taxon>
        <taxon>Eurotiales</taxon>
        <taxon>Thermoascaceae</taxon>
        <taxon>Paecilomyces</taxon>
    </lineage>
</organism>
<dbReference type="Pfam" id="PF00732">
    <property type="entry name" value="GMC_oxred_N"/>
    <property type="match status" value="1"/>
</dbReference>
<gene>
    <name evidence="17" type="ORF">C8Q69DRAFT_92564</name>
</gene>
<comment type="caution">
    <text evidence="17">The sequence shown here is derived from an EMBL/GenBank/DDBJ whole genome shotgun (WGS) entry which is preliminary data.</text>
</comment>
<evidence type="ECO:0000259" key="15">
    <source>
        <dbReference type="Pfam" id="PF00890"/>
    </source>
</evidence>
<evidence type="ECO:0000313" key="18">
    <source>
        <dbReference type="Proteomes" id="UP000283841"/>
    </source>
</evidence>
<evidence type="ECO:0000256" key="6">
    <source>
        <dbReference type="ARBA" id="ARBA00022630"/>
    </source>
</evidence>
<evidence type="ECO:0000256" key="3">
    <source>
        <dbReference type="ARBA" id="ARBA00004370"/>
    </source>
</evidence>
<dbReference type="RefSeq" id="XP_028481926.1">
    <property type="nucleotide sequence ID" value="XM_028634172.1"/>
</dbReference>
<dbReference type="EC" id="1.1.3.20" evidence="5 12"/>
<evidence type="ECO:0000256" key="12">
    <source>
        <dbReference type="PIRNR" id="PIRNR028937"/>
    </source>
</evidence>
<keyword evidence="7" id="KW-0812">Transmembrane</keyword>
<dbReference type="GeneID" id="39603449"/>
<feature type="active site" description="Proton acceptor" evidence="13">
    <location>
        <position position="678"/>
    </location>
</feature>
<evidence type="ECO:0000256" key="2">
    <source>
        <dbReference type="ARBA" id="ARBA00003842"/>
    </source>
</evidence>
<evidence type="ECO:0000259" key="16">
    <source>
        <dbReference type="Pfam" id="PF05199"/>
    </source>
</evidence>
<dbReference type="Gene3D" id="3.50.50.60">
    <property type="entry name" value="FAD/NAD(P)-binding domain"/>
    <property type="match status" value="2"/>
</dbReference>
<dbReference type="EMBL" id="RCNU01000013">
    <property type="protein sequence ID" value="RWQ92281.1"/>
    <property type="molecule type" value="Genomic_DNA"/>
</dbReference>
<proteinExistence type="inferred from homology"/>
<evidence type="ECO:0000256" key="5">
    <source>
        <dbReference type="ARBA" id="ARBA00013125"/>
    </source>
</evidence>
<dbReference type="InterPro" id="IPR003953">
    <property type="entry name" value="FAD-dep_OxRdtase_2_FAD-bd"/>
</dbReference>
<dbReference type="GO" id="GO:0046577">
    <property type="term" value="F:long-chain-alcohol oxidase activity"/>
    <property type="evidence" value="ECO:0007669"/>
    <property type="project" value="UniProtKB-EC"/>
</dbReference>
<evidence type="ECO:0000259" key="14">
    <source>
        <dbReference type="Pfam" id="PF00732"/>
    </source>
</evidence>
<feature type="domain" description="FAD-dependent oxidoreductase 2 FAD-binding" evidence="15">
    <location>
        <begin position="223"/>
        <end position="256"/>
    </location>
</feature>
<dbReference type="Pfam" id="PF05199">
    <property type="entry name" value="GMC_oxred_C"/>
    <property type="match status" value="1"/>
</dbReference>
<comment type="similarity">
    <text evidence="4 12">Belongs to the GMC oxidoreductase family.</text>
</comment>
<keyword evidence="8" id="KW-0274">FAD</keyword>
<evidence type="ECO:0000256" key="8">
    <source>
        <dbReference type="ARBA" id="ARBA00022827"/>
    </source>
</evidence>
<evidence type="ECO:0000256" key="1">
    <source>
        <dbReference type="ARBA" id="ARBA00000920"/>
    </source>
</evidence>